<dbReference type="AlphaFoldDB" id="A0A4Y2T5B4"/>
<sequence length="74" mass="9047">MNEDEWDEILQRFREEGLDPNLPDDRKLLYVWRWLVDAETNCISLRHQLDKLSRRQSDEMEVILALTVYMIMNH</sequence>
<accession>A0A4Y2T5B4</accession>
<comment type="caution">
    <text evidence="1">The sequence shown here is derived from an EMBL/GenBank/DDBJ whole genome shotgun (WGS) entry which is preliminary data.</text>
</comment>
<reference evidence="1 2" key="1">
    <citation type="journal article" date="2019" name="Sci. Rep.">
        <title>Orb-weaving spider Araneus ventricosus genome elucidates the spidroin gene catalogue.</title>
        <authorList>
            <person name="Kono N."/>
            <person name="Nakamura H."/>
            <person name="Ohtoshi R."/>
            <person name="Moran D.A.P."/>
            <person name="Shinohara A."/>
            <person name="Yoshida Y."/>
            <person name="Fujiwara M."/>
            <person name="Mori M."/>
            <person name="Tomita M."/>
            <person name="Arakawa K."/>
        </authorList>
    </citation>
    <scope>NUCLEOTIDE SEQUENCE [LARGE SCALE GENOMIC DNA]</scope>
</reference>
<dbReference type="Proteomes" id="UP000499080">
    <property type="component" value="Unassembled WGS sequence"/>
</dbReference>
<name>A0A4Y2T5B4_ARAVE</name>
<keyword evidence="2" id="KW-1185">Reference proteome</keyword>
<dbReference type="OrthoDB" id="10007527at2759"/>
<organism evidence="1 2">
    <name type="scientific">Araneus ventricosus</name>
    <name type="common">Orbweaver spider</name>
    <name type="synonym">Epeira ventricosa</name>
    <dbReference type="NCBI Taxonomy" id="182803"/>
    <lineage>
        <taxon>Eukaryota</taxon>
        <taxon>Metazoa</taxon>
        <taxon>Ecdysozoa</taxon>
        <taxon>Arthropoda</taxon>
        <taxon>Chelicerata</taxon>
        <taxon>Arachnida</taxon>
        <taxon>Araneae</taxon>
        <taxon>Araneomorphae</taxon>
        <taxon>Entelegynae</taxon>
        <taxon>Araneoidea</taxon>
        <taxon>Araneidae</taxon>
        <taxon>Araneus</taxon>
    </lineage>
</organism>
<evidence type="ECO:0000313" key="1">
    <source>
        <dbReference type="EMBL" id="GBN95757.1"/>
    </source>
</evidence>
<proteinExistence type="predicted"/>
<gene>
    <name evidence="1" type="ORF">AVEN_53639_2</name>
</gene>
<protein>
    <submittedName>
        <fullName evidence="1">Uncharacterized protein</fullName>
    </submittedName>
</protein>
<evidence type="ECO:0000313" key="2">
    <source>
        <dbReference type="Proteomes" id="UP000499080"/>
    </source>
</evidence>
<dbReference type="EMBL" id="BGPR01026218">
    <property type="protein sequence ID" value="GBN95757.1"/>
    <property type="molecule type" value="Genomic_DNA"/>
</dbReference>